<name>A0ABQ5WA05_9HYPH</name>
<dbReference type="InterPro" id="IPR029068">
    <property type="entry name" value="Glyas_Bleomycin-R_OHBP_Dase"/>
</dbReference>
<sequence>MAIDFNHTILWARDSKASAEFLAEMLGLPAPRRWGPFHVVTTENGANLDYADAGGEITPQHYAFLISETEFDEIFGRIRQQDLPYWADPGQTRQGEINHHDGGRGVYFKDLNGHLLELITRPYGSGGWNP</sequence>
<dbReference type="Gene3D" id="3.10.180.10">
    <property type="entry name" value="2,3-Dihydroxybiphenyl 1,2-Dioxygenase, domain 1"/>
    <property type="match status" value="1"/>
</dbReference>
<evidence type="ECO:0000259" key="1">
    <source>
        <dbReference type="PROSITE" id="PS51819"/>
    </source>
</evidence>
<organism evidence="2 3">
    <name type="scientific">Devosia nitrariae</name>
    <dbReference type="NCBI Taxonomy" id="2071872"/>
    <lineage>
        <taxon>Bacteria</taxon>
        <taxon>Pseudomonadati</taxon>
        <taxon>Pseudomonadota</taxon>
        <taxon>Alphaproteobacteria</taxon>
        <taxon>Hyphomicrobiales</taxon>
        <taxon>Devosiaceae</taxon>
        <taxon>Devosia</taxon>
    </lineage>
</organism>
<dbReference type="Proteomes" id="UP001156691">
    <property type="component" value="Unassembled WGS sequence"/>
</dbReference>
<reference evidence="3" key="1">
    <citation type="journal article" date="2019" name="Int. J. Syst. Evol. Microbiol.">
        <title>The Global Catalogue of Microorganisms (GCM) 10K type strain sequencing project: providing services to taxonomists for standard genome sequencing and annotation.</title>
        <authorList>
            <consortium name="The Broad Institute Genomics Platform"/>
            <consortium name="The Broad Institute Genome Sequencing Center for Infectious Disease"/>
            <person name="Wu L."/>
            <person name="Ma J."/>
        </authorList>
    </citation>
    <scope>NUCLEOTIDE SEQUENCE [LARGE SCALE GENOMIC DNA]</scope>
    <source>
        <strain evidence="3">NBRC 112416</strain>
    </source>
</reference>
<dbReference type="Pfam" id="PF00903">
    <property type="entry name" value="Glyoxalase"/>
    <property type="match status" value="1"/>
</dbReference>
<dbReference type="CDD" id="cd08351">
    <property type="entry name" value="ChaP_like"/>
    <property type="match status" value="1"/>
</dbReference>
<evidence type="ECO:0000313" key="2">
    <source>
        <dbReference type="EMBL" id="GLQ56886.1"/>
    </source>
</evidence>
<dbReference type="GO" id="GO:0016740">
    <property type="term" value="F:transferase activity"/>
    <property type="evidence" value="ECO:0007669"/>
    <property type="project" value="UniProtKB-KW"/>
</dbReference>
<dbReference type="PROSITE" id="PS51819">
    <property type="entry name" value="VOC"/>
    <property type="match status" value="1"/>
</dbReference>
<gene>
    <name evidence="2" type="ORF">GCM10010862_41450</name>
</gene>
<evidence type="ECO:0000313" key="3">
    <source>
        <dbReference type="Proteomes" id="UP001156691"/>
    </source>
</evidence>
<protein>
    <submittedName>
        <fullName evidence="2">Cysteine transferase</fullName>
    </submittedName>
</protein>
<dbReference type="SUPFAM" id="SSF54593">
    <property type="entry name" value="Glyoxalase/Bleomycin resistance protein/Dihydroxybiphenyl dioxygenase"/>
    <property type="match status" value="1"/>
</dbReference>
<dbReference type="EMBL" id="BSNS01000022">
    <property type="protein sequence ID" value="GLQ56886.1"/>
    <property type="molecule type" value="Genomic_DNA"/>
</dbReference>
<dbReference type="RefSeq" id="WP_284342276.1">
    <property type="nucleotide sequence ID" value="NZ_BSNS01000022.1"/>
</dbReference>
<keyword evidence="3" id="KW-1185">Reference proteome</keyword>
<feature type="domain" description="VOC" evidence="1">
    <location>
        <begin position="4"/>
        <end position="121"/>
    </location>
</feature>
<keyword evidence="2" id="KW-0808">Transferase</keyword>
<comment type="caution">
    <text evidence="2">The sequence shown here is derived from an EMBL/GenBank/DDBJ whole genome shotgun (WGS) entry which is preliminary data.</text>
</comment>
<proteinExistence type="predicted"/>
<accession>A0ABQ5WA05</accession>
<dbReference type="InterPro" id="IPR004360">
    <property type="entry name" value="Glyas_Fos-R_dOase_dom"/>
</dbReference>
<dbReference type="InterPro" id="IPR037523">
    <property type="entry name" value="VOC_core"/>
</dbReference>